<keyword evidence="10 15" id="KW-0460">Magnesium</keyword>
<dbReference type="GO" id="GO:0000287">
    <property type="term" value="F:magnesium ion binding"/>
    <property type="evidence" value="ECO:0007669"/>
    <property type="project" value="UniProtKB-UniRule"/>
</dbReference>
<keyword evidence="5 16" id="KW-0820">tRNA-binding</keyword>
<dbReference type="FunFam" id="2.40.50.140:FF:000045">
    <property type="entry name" value="Phenylalanine--tRNA ligase beta subunit"/>
    <property type="match status" value="1"/>
</dbReference>
<dbReference type="InterPro" id="IPR045060">
    <property type="entry name" value="Phe-tRNA-ligase_IIc_bsu"/>
</dbReference>
<comment type="similarity">
    <text evidence="2 15">Belongs to the phenylalanyl-tRNA synthetase beta subunit family. Type 1 subfamily.</text>
</comment>
<dbReference type="GO" id="GO:0016740">
    <property type="term" value="F:transferase activity"/>
    <property type="evidence" value="ECO:0007669"/>
    <property type="project" value="UniProtKB-ARBA"/>
</dbReference>
<dbReference type="InterPro" id="IPR045864">
    <property type="entry name" value="aa-tRNA-synth_II/BPL/LPL"/>
</dbReference>
<evidence type="ECO:0000256" key="14">
    <source>
        <dbReference type="ARBA" id="ARBA00049255"/>
    </source>
</evidence>
<dbReference type="Gene3D" id="3.30.930.10">
    <property type="entry name" value="Bira Bifunctional Protein, Domain 2"/>
    <property type="match status" value="1"/>
</dbReference>
<dbReference type="PROSITE" id="PS51483">
    <property type="entry name" value="B5"/>
    <property type="match status" value="1"/>
</dbReference>
<dbReference type="Pfam" id="PF03147">
    <property type="entry name" value="FDX-ACB"/>
    <property type="match status" value="1"/>
</dbReference>
<dbReference type="PROSITE" id="PS50886">
    <property type="entry name" value="TRBD"/>
    <property type="match status" value="1"/>
</dbReference>
<evidence type="ECO:0000259" key="19">
    <source>
        <dbReference type="PROSITE" id="PS51483"/>
    </source>
</evidence>
<protein>
    <recommendedName>
        <fullName evidence="15">Phenylalanine--tRNA ligase beta subunit</fullName>
        <ecNumber evidence="15">6.1.1.20</ecNumber>
    </recommendedName>
    <alternativeName>
        <fullName evidence="15">Phenylalanyl-tRNA synthetase beta subunit</fullName>
        <shortName evidence="15">PheRS</shortName>
    </alternativeName>
</protein>
<dbReference type="CDD" id="cd02796">
    <property type="entry name" value="tRNA_bind_bactPheRS"/>
    <property type="match status" value="1"/>
</dbReference>
<dbReference type="Proteomes" id="UP000005926">
    <property type="component" value="Unassembled WGS sequence"/>
</dbReference>
<feature type="binding site" evidence="15">
    <location>
        <position position="469"/>
    </location>
    <ligand>
        <name>Mg(2+)</name>
        <dbReference type="ChEBI" id="CHEBI:18420"/>
        <note>shared with alpha subunit</note>
    </ligand>
</feature>
<dbReference type="SUPFAM" id="SSF55681">
    <property type="entry name" value="Class II aaRS and biotin synthetases"/>
    <property type="match status" value="1"/>
</dbReference>
<dbReference type="AlphaFoldDB" id="C8NFX4"/>
<evidence type="ECO:0000313" key="21">
    <source>
        <dbReference type="Proteomes" id="UP000005926"/>
    </source>
</evidence>
<dbReference type="InterPro" id="IPR002547">
    <property type="entry name" value="tRNA-bd_dom"/>
</dbReference>
<dbReference type="Gene3D" id="3.30.70.380">
    <property type="entry name" value="Ferrodoxin-fold anticodon-binding domain"/>
    <property type="match status" value="1"/>
</dbReference>
<evidence type="ECO:0000259" key="18">
    <source>
        <dbReference type="PROSITE" id="PS51447"/>
    </source>
</evidence>
<evidence type="ECO:0000256" key="12">
    <source>
        <dbReference type="ARBA" id="ARBA00022917"/>
    </source>
</evidence>
<evidence type="ECO:0000256" key="3">
    <source>
        <dbReference type="ARBA" id="ARBA00011209"/>
    </source>
</evidence>
<dbReference type="EMBL" id="ACKZ01000016">
    <property type="protein sequence ID" value="EEW37460.1"/>
    <property type="molecule type" value="Genomic_DNA"/>
</dbReference>
<dbReference type="SMART" id="SM00873">
    <property type="entry name" value="B3_4"/>
    <property type="match status" value="1"/>
</dbReference>
<feature type="binding site" evidence="15">
    <location>
        <position position="463"/>
    </location>
    <ligand>
        <name>Mg(2+)</name>
        <dbReference type="ChEBI" id="CHEBI:18420"/>
        <note>shared with alpha subunit</note>
    </ligand>
</feature>
<dbReference type="PROSITE" id="PS51447">
    <property type="entry name" value="FDX_ACB"/>
    <property type="match status" value="1"/>
</dbReference>
<comment type="subcellular location">
    <subcellularLocation>
        <location evidence="1 15">Cytoplasm</location>
    </subcellularLocation>
</comment>
<evidence type="ECO:0000256" key="1">
    <source>
        <dbReference type="ARBA" id="ARBA00004496"/>
    </source>
</evidence>
<dbReference type="SMART" id="SM00874">
    <property type="entry name" value="B5"/>
    <property type="match status" value="1"/>
</dbReference>
<feature type="binding site" evidence="15">
    <location>
        <position position="473"/>
    </location>
    <ligand>
        <name>Mg(2+)</name>
        <dbReference type="ChEBI" id="CHEBI:18420"/>
        <note>shared with alpha subunit</note>
    </ligand>
</feature>
<dbReference type="eggNOG" id="COG0072">
    <property type="taxonomic scope" value="Bacteria"/>
</dbReference>
<dbReference type="FunFam" id="3.30.70.380:FF:000001">
    <property type="entry name" value="Phenylalanine--tRNA ligase beta subunit"/>
    <property type="match status" value="1"/>
</dbReference>
<evidence type="ECO:0000256" key="11">
    <source>
        <dbReference type="ARBA" id="ARBA00022884"/>
    </source>
</evidence>
<evidence type="ECO:0000313" key="20">
    <source>
        <dbReference type="EMBL" id="EEW37460.1"/>
    </source>
</evidence>
<dbReference type="GO" id="GO:0004826">
    <property type="term" value="F:phenylalanine-tRNA ligase activity"/>
    <property type="evidence" value="ECO:0007669"/>
    <property type="project" value="UniProtKB-UniRule"/>
</dbReference>
<feature type="domain" description="TRNA-binding" evidence="17">
    <location>
        <begin position="40"/>
        <end position="156"/>
    </location>
</feature>
<evidence type="ECO:0000256" key="4">
    <source>
        <dbReference type="ARBA" id="ARBA00022490"/>
    </source>
</evidence>
<sequence>MKLSYEWLNEYIDLSQITPQELGEKMSRTGIEVDSVTVPGEGLKGLVVGLATQVVDHPDSDHLHVVTVEVGDDEPLQIVCGAPNIAAGQKIIVATHGARIAGGHKIKRGKLRGVESQGMICSLQEIGVPSNLVPKEYEDGIYVFTDDSIEVGSDAVHVLALDSAIVELDITANRSDALSMRGSVHEIGAIYNLKNNLEPDAFEKGTSSEIPGVVTVSVENEADAPAYHAFLIEGVKVAPSPQWMQNRLIAAGVRPINNLVDVTNYILMEYGQPLHAFDYDKLPEKAIHVRRATEGETLVTLDGEERTLENEIVITSGGQPVALAGVMGGLDTEISEETTTVLLEAALFDPKAVRLASQKHNLRSESSARFEKGINKATIVQAGKRAAALIAKLGGGTVKEAFASSQSYDLELPVVSITLERLNHVLGTSLTLDEVKQVFAQLEYPTTVEGTRFDVTIPAWRFDISIEADLVEEVGRIYGYDKIPATLPTTESTVGGLTDKQRFIRYTRQFMQGAGLSQAYTYALTTPEKSKWFTKKDATSVRLSWPMSEDRSELRQSLLPSLLEAVQYNVARSQNNVKLFEAGRVFKLGAAGSEDFIENEVIAGILTGDVTSANWNHKAEKVDFYVVKGILEAYFAQLDCLDRVRFEPLTDIEELHPGQSARILLDGEVIGLIGKVHPTVQKALDLQDTFVFELDVEPLLAANLQEAVIQSVAKYPSMTRDIAILAPTSLTHAELVDVIRENAGEFLSKVTLFDVYKGEHVPEGFQSLAYSLLFVNRNATLEEDVIKSAMTRVEEALVSLDNVSIR</sequence>
<keyword evidence="8 15" id="KW-0547">Nucleotide-binding</keyword>
<evidence type="ECO:0000259" key="17">
    <source>
        <dbReference type="PROSITE" id="PS50886"/>
    </source>
</evidence>
<dbReference type="FunFam" id="3.30.56.10:FF:000002">
    <property type="entry name" value="Phenylalanine--tRNA ligase beta subunit"/>
    <property type="match status" value="1"/>
</dbReference>
<dbReference type="SUPFAM" id="SSF50249">
    <property type="entry name" value="Nucleic acid-binding proteins"/>
    <property type="match status" value="1"/>
</dbReference>
<evidence type="ECO:0000256" key="13">
    <source>
        <dbReference type="ARBA" id="ARBA00023146"/>
    </source>
</evidence>
<feature type="domain" description="B5" evidence="19">
    <location>
        <begin position="410"/>
        <end position="485"/>
    </location>
</feature>
<dbReference type="RefSeq" id="WP_005606772.1">
    <property type="nucleotide sequence ID" value="NZ_CP102283.1"/>
</dbReference>
<dbReference type="InterPro" id="IPR004532">
    <property type="entry name" value="Phe-tRNA-ligase_IIc_bsu_bact"/>
</dbReference>
<dbReference type="Gene3D" id="3.30.56.10">
    <property type="match status" value="2"/>
</dbReference>
<dbReference type="Pfam" id="PF03483">
    <property type="entry name" value="B3_4"/>
    <property type="match status" value="1"/>
</dbReference>
<dbReference type="InterPro" id="IPR005147">
    <property type="entry name" value="tRNA_synthase_B5-dom"/>
</dbReference>
<comment type="subunit">
    <text evidence="3 15">Tetramer of two alpha and two beta subunits.</text>
</comment>
<evidence type="ECO:0000256" key="10">
    <source>
        <dbReference type="ARBA" id="ARBA00022842"/>
    </source>
</evidence>
<dbReference type="InterPro" id="IPR036690">
    <property type="entry name" value="Fdx_antiC-bd_sf"/>
</dbReference>
<proteinExistence type="inferred from homology"/>
<keyword evidence="9 15" id="KW-0067">ATP-binding</keyword>
<dbReference type="SUPFAM" id="SSF46955">
    <property type="entry name" value="Putative DNA-binding domain"/>
    <property type="match status" value="1"/>
</dbReference>
<gene>
    <name evidence="15 20" type="primary">pheT</name>
    <name evidence="20" type="ORF">HMPREF0444_0819</name>
</gene>
<accession>C8NFX4</accession>
<keyword evidence="4 15" id="KW-0963">Cytoplasm</keyword>
<reference evidence="20 21" key="1">
    <citation type="submission" date="2009-08" db="EMBL/GenBank/DDBJ databases">
        <authorList>
            <person name="Muzny D."/>
            <person name="Qin X."/>
            <person name="Deng J."/>
            <person name="Jiang H."/>
            <person name="Liu Y."/>
            <person name="Qu J."/>
            <person name="Song X.-Z."/>
            <person name="Zhang L."/>
            <person name="Thornton R."/>
            <person name="Coyle M."/>
            <person name="Francisco L."/>
            <person name="Jackson L."/>
            <person name="Javaid M."/>
            <person name="Korchina V."/>
            <person name="Kovar C."/>
            <person name="Mata R."/>
            <person name="Mathew T."/>
            <person name="Ngo R."/>
            <person name="Nguyen L."/>
            <person name="Nguyen N."/>
            <person name="Okwuonu G."/>
            <person name="Ongeri F."/>
            <person name="Pham C."/>
            <person name="Simmons D."/>
            <person name="Wilczek-Boney K."/>
            <person name="Hale W."/>
            <person name="Jakkamsetti A."/>
            <person name="Pham P."/>
            <person name="Ruth R."/>
            <person name="San Lucas F."/>
            <person name="Warren J."/>
            <person name="Zhang J."/>
            <person name="Zhao Z."/>
            <person name="Zhou C."/>
            <person name="Zhu D."/>
            <person name="Lee S."/>
            <person name="Bess C."/>
            <person name="Blankenburg K."/>
            <person name="Forbes L."/>
            <person name="Fu Q."/>
            <person name="Gubbala S."/>
            <person name="Hirani K."/>
            <person name="Jayaseelan J.C."/>
            <person name="Lara F."/>
            <person name="Munidasa M."/>
            <person name="Palculict T."/>
            <person name="Patil S."/>
            <person name="Pu L.-L."/>
            <person name="Saada N."/>
            <person name="Tang L."/>
            <person name="Weissenberger G."/>
            <person name="Zhu Y."/>
            <person name="Hemphill L."/>
            <person name="Shang Y."/>
            <person name="Youmans B."/>
            <person name="Ayvaz T."/>
            <person name="Ross M."/>
            <person name="Santibanez J."/>
            <person name="Aqrawi P."/>
            <person name="Gross S."/>
            <person name="Joshi V."/>
            <person name="Fowler G."/>
            <person name="Nazareth L."/>
            <person name="Reid J."/>
            <person name="Worley K."/>
            <person name="Petrosino J."/>
            <person name="Highlander S."/>
            <person name="Gibbs R."/>
        </authorList>
    </citation>
    <scope>NUCLEOTIDE SEQUENCE [LARGE SCALE GENOMIC DNA]</scope>
    <source>
        <strain evidence="20 21">ATCC 49175</strain>
    </source>
</reference>
<dbReference type="InterPro" id="IPR005146">
    <property type="entry name" value="B3/B4_tRNA-bd"/>
</dbReference>
<feature type="binding site" evidence="15">
    <location>
        <position position="472"/>
    </location>
    <ligand>
        <name>Mg(2+)</name>
        <dbReference type="ChEBI" id="CHEBI:18420"/>
        <note>shared with alpha subunit</note>
    </ligand>
</feature>
<keyword evidence="12 15" id="KW-0648">Protein biosynthesis</keyword>
<name>C8NFX4_9LACT</name>
<dbReference type="Pfam" id="PF17759">
    <property type="entry name" value="tRNA_synthFbeta"/>
    <property type="match status" value="1"/>
</dbReference>
<dbReference type="Pfam" id="PF01588">
    <property type="entry name" value="tRNA_bind"/>
    <property type="match status" value="1"/>
</dbReference>
<keyword evidence="11 16" id="KW-0694">RNA-binding</keyword>
<dbReference type="GO" id="GO:0005524">
    <property type="term" value="F:ATP binding"/>
    <property type="evidence" value="ECO:0007669"/>
    <property type="project" value="UniProtKB-UniRule"/>
</dbReference>
<dbReference type="FunFam" id="3.50.40.10:FF:000001">
    <property type="entry name" value="Phenylalanine--tRNA ligase beta subunit"/>
    <property type="match status" value="1"/>
</dbReference>
<dbReference type="InterPro" id="IPR009061">
    <property type="entry name" value="DNA-bd_dom_put_sf"/>
</dbReference>
<evidence type="ECO:0000256" key="5">
    <source>
        <dbReference type="ARBA" id="ARBA00022555"/>
    </source>
</evidence>
<dbReference type="Gene3D" id="2.40.50.140">
    <property type="entry name" value="Nucleic acid-binding proteins"/>
    <property type="match status" value="1"/>
</dbReference>
<dbReference type="GeneID" id="78412843"/>
<comment type="cofactor">
    <cofactor evidence="15">
        <name>Mg(2+)</name>
        <dbReference type="ChEBI" id="CHEBI:18420"/>
    </cofactor>
    <text evidence="15">Binds 2 magnesium ions per tetramer.</text>
</comment>
<evidence type="ECO:0000256" key="6">
    <source>
        <dbReference type="ARBA" id="ARBA00022598"/>
    </source>
</evidence>
<keyword evidence="13 15" id="KW-0030">Aminoacyl-tRNA synthetase</keyword>
<dbReference type="Gene3D" id="3.50.40.10">
    <property type="entry name" value="Phenylalanyl-trna Synthetase, Chain B, domain 3"/>
    <property type="match status" value="1"/>
</dbReference>
<dbReference type="FunFam" id="3.30.930.10:FF:000022">
    <property type="entry name" value="Phenylalanine--tRNA ligase beta subunit"/>
    <property type="match status" value="1"/>
</dbReference>
<dbReference type="GO" id="GO:0009328">
    <property type="term" value="C:phenylalanine-tRNA ligase complex"/>
    <property type="evidence" value="ECO:0007669"/>
    <property type="project" value="TreeGrafter"/>
</dbReference>
<dbReference type="HOGENOM" id="CLU_016891_0_0_9"/>
<dbReference type="GO" id="GO:0000049">
    <property type="term" value="F:tRNA binding"/>
    <property type="evidence" value="ECO:0007669"/>
    <property type="project" value="UniProtKB-UniRule"/>
</dbReference>
<dbReference type="HAMAP" id="MF_00283">
    <property type="entry name" value="Phe_tRNA_synth_beta1"/>
    <property type="match status" value="1"/>
</dbReference>
<evidence type="ECO:0000256" key="8">
    <source>
        <dbReference type="ARBA" id="ARBA00022741"/>
    </source>
</evidence>
<evidence type="ECO:0000256" key="16">
    <source>
        <dbReference type="PROSITE-ProRule" id="PRU00209"/>
    </source>
</evidence>
<keyword evidence="6 15" id="KW-0436">Ligase</keyword>
<evidence type="ECO:0000256" key="9">
    <source>
        <dbReference type="ARBA" id="ARBA00022840"/>
    </source>
</evidence>
<dbReference type="Pfam" id="PF03484">
    <property type="entry name" value="B5"/>
    <property type="match status" value="1"/>
</dbReference>
<feature type="domain" description="FDX-ACB" evidence="18">
    <location>
        <begin position="713"/>
        <end position="806"/>
    </location>
</feature>
<dbReference type="EC" id="6.1.1.20" evidence="15"/>
<dbReference type="CDD" id="cd00769">
    <property type="entry name" value="PheRS_beta_core"/>
    <property type="match status" value="1"/>
</dbReference>
<dbReference type="GO" id="GO:0140096">
    <property type="term" value="F:catalytic activity, acting on a protein"/>
    <property type="evidence" value="ECO:0007669"/>
    <property type="project" value="UniProtKB-ARBA"/>
</dbReference>
<dbReference type="SUPFAM" id="SSF56037">
    <property type="entry name" value="PheT/TilS domain"/>
    <property type="match status" value="1"/>
</dbReference>
<dbReference type="InterPro" id="IPR020825">
    <property type="entry name" value="Phe-tRNA_synthase-like_B3/B4"/>
</dbReference>
<dbReference type="GO" id="GO:0006432">
    <property type="term" value="P:phenylalanyl-tRNA aminoacylation"/>
    <property type="evidence" value="ECO:0007669"/>
    <property type="project" value="UniProtKB-UniRule"/>
</dbReference>
<dbReference type="SUPFAM" id="SSF54991">
    <property type="entry name" value="Anticodon-binding domain of PheRS"/>
    <property type="match status" value="1"/>
</dbReference>
<evidence type="ECO:0000256" key="7">
    <source>
        <dbReference type="ARBA" id="ARBA00022723"/>
    </source>
</evidence>
<organism evidence="20 21">
    <name type="scientific">Granulicatella adiacens ATCC 49175</name>
    <dbReference type="NCBI Taxonomy" id="638301"/>
    <lineage>
        <taxon>Bacteria</taxon>
        <taxon>Bacillati</taxon>
        <taxon>Bacillota</taxon>
        <taxon>Bacilli</taxon>
        <taxon>Lactobacillales</taxon>
        <taxon>Carnobacteriaceae</taxon>
        <taxon>Granulicatella</taxon>
    </lineage>
</organism>
<dbReference type="InterPro" id="IPR005121">
    <property type="entry name" value="Fdx_antiC-bd"/>
</dbReference>
<dbReference type="STRING" id="638301.HMPREF0444_0819"/>
<evidence type="ECO:0000256" key="2">
    <source>
        <dbReference type="ARBA" id="ARBA00008653"/>
    </source>
</evidence>
<comment type="catalytic activity">
    <reaction evidence="14 15">
        <text>tRNA(Phe) + L-phenylalanine + ATP = L-phenylalanyl-tRNA(Phe) + AMP + diphosphate + H(+)</text>
        <dbReference type="Rhea" id="RHEA:19413"/>
        <dbReference type="Rhea" id="RHEA-COMP:9668"/>
        <dbReference type="Rhea" id="RHEA-COMP:9699"/>
        <dbReference type="ChEBI" id="CHEBI:15378"/>
        <dbReference type="ChEBI" id="CHEBI:30616"/>
        <dbReference type="ChEBI" id="CHEBI:33019"/>
        <dbReference type="ChEBI" id="CHEBI:58095"/>
        <dbReference type="ChEBI" id="CHEBI:78442"/>
        <dbReference type="ChEBI" id="CHEBI:78531"/>
        <dbReference type="ChEBI" id="CHEBI:456215"/>
        <dbReference type="EC" id="6.1.1.20"/>
    </reaction>
</comment>
<dbReference type="InterPro" id="IPR041616">
    <property type="entry name" value="PheRS_beta_core"/>
</dbReference>
<dbReference type="PANTHER" id="PTHR10947">
    <property type="entry name" value="PHENYLALANYL-TRNA SYNTHETASE BETA CHAIN AND LEUCINE-RICH REPEAT-CONTAINING PROTEIN 47"/>
    <property type="match status" value="1"/>
</dbReference>
<keyword evidence="7 15" id="KW-0479">Metal-binding</keyword>
<comment type="caution">
    <text evidence="20">The sequence shown here is derived from an EMBL/GenBank/DDBJ whole genome shotgun (WGS) entry which is preliminary data.</text>
</comment>
<dbReference type="NCBIfam" id="NF045760">
    <property type="entry name" value="YtpR"/>
    <property type="match status" value="1"/>
</dbReference>
<dbReference type="InterPro" id="IPR033714">
    <property type="entry name" value="tRNA_bind_bactPheRS"/>
</dbReference>
<keyword evidence="21" id="KW-1185">Reference proteome</keyword>
<dbReference type="InterPro" id="IPR012340">
    <property type="entry name" value="NA-bd_OB-fold"/>
</dbReference>
<dbReference type="SMART" id="SM00896">
    <property type="entry name" value="FDX-ACB"/>
    <property type="match status" value="1"/>
</dbReference>
<dbReference type="PANTHER" id="PTHR10947:SF0">
    <property type="entry name" value="PHENYLALANINE--TRNA LIGASE BETA SUBUNIT"/>
    <property type="match status" value="1"/>
</dbReference>
<dbReference type="NCBIfam" id="TIGR00472">
    <property type="entry name" value="pheT_bact"/>
    <property type="match status" value="1"/>
</dbReference>
<evidence type="ECO:0000256" key="15">
    <source>
        <dbReference type="HAMAP-Rule" id="MF_00283"/>
    </source>
</evidence>